<gene>
    <name evidence="5" type="ORF">JCM17207_23690</name>
</gene>
<evidence type="ECO:0000256" key="2">
    <source>
        <dbReference type="SAM" id="MobiDB-lite"/>
    </source>
</evidence>
<dbReference type="EMBL" id="BQKV01000106">
    <property type="protein sequence ID" value="GJN65744.1"/>
    <property type="molecule type" value="Genomic_DNA"/>
</dbReference>
<dbReference type="InterPro" id="IPR052169">
    <property type="entry name" value="CW_Biosynth-Accessory"/>
</dbReference>
<evidence type="ECO:0000256" key="1">
    <source>
        <dbReference type="ARBA" id="ARBA00005662"/>
    </source>
</evidence>
<name>A0AA37MZ66_9FIRM</name>
<feature type="compositionally biased region" description="Low complexity" evidence="2">
    <location>
        <begin position="32"/>
        <end position="44"/>
    </location>
</feature>
<feature type="compositionally biased region" description="Pro residues" evidence="2">
    <location>
        <begin position="45"/>
        <end position="54"/>
    </location>
</feature>
<dbReference type="PANTHER" id="PTHR33393">
    <property type="entry name" value="POLYGLUTAMINE SYNTHESIS ACCESSORY PROTEIN RV0574C-RELATED"/>
    <property type="match status" value="1"/>
</dbReference>
<comment type="caution">
    <text evidence="5">The sequence shown here is derived from an EMBL/GenBank/DDBJ whole genome shotgun (WGS) entry which is preliminary data.</text>
</comment>
<protein>
    <submittedName>
        <fullName evidence="5">Capsular polysaccharide biosynthesis protein</fullName>
    </submittedName>
</protein>
<dbReference type="Proteomes" id="UP001055185">
    <property type="component" value="Unassembled WGS sequence"/>
</dbReference>
<dbReference type="Gene3D" id="3.60.21.10">
    <property type="match status" value="1"/>
</dbReference>
<evidence type="ECO:0000256" key="3">
    <source>
        <dbReference type="SAM" id="SignalP"/>
    </source>
</evidence>
<dbReference type="InterPro" id="IPR029052">
    <property type="entry name" value="Metallo-depent_PP-like"/>
</dbReference>
<evidence type="ECO:0000259" key="4">
    <source>
        <dbReference type="SMART" id="SM00854"/>
    </source>
</evidence>
<dbReference type="SUPFAM" id="SSF56300">
    <property type="entry name" value="Metallo-dependent phosphatases"/>
    <property type="match status" value="1"/>
</dbReference>
<keyword evidence="3" id="KW-0732">Signal</keyword>
<dbReference type="PANTHER" id="PTHR33393:SF12">
    <property type="entry name" value="CAPSULE BIOSYNTHESIS PROTEIN CAPA"/>
    <property type="match status" value="1"/>
</dbReference>
<reference evidence="5" key="1">
    <citation type="journal article" date="2022" name="Int. J. Syst. Evol. Microbiol.">
        <title>Genome-based, phenotypic and chemotaxonomic classification of Faecalibacterium strains: proposal of three novel species Faecalibacterium duncaniae sp. nov., Faecalibacterium hattorii sp. nov. and Faecalibacterium gallinarum sp. nov. .</title>
        <authorList>
            <person name="Sakamoto M."/>
            <person name="Sakurai N."/>
            <person name="Tanno H."/>
            <person name="Iino T."/>
            <person name="Ohkuma M."/>
            <person name="Endo A."/>
        </authorList>
    </citation>
    <scope>NUCLEOTIDE SEQUENCE</scope>
    <source>
        <strain evidence="5">JCM 17207</strain>
    </source>
</reference>
<dbReference type="Pfam" id="PF09587">
    <property type="entry name" value="PGA_cap"/>
    <property type="match status" value="1"/>
</dbReference>
<dbReference type="InterPro" id="IPR019079">
    <property type="entry name" value="Capsule_synth_CapA"/>
</dbReference>
<proteinExistence type="inferred from homology"/>
<feature type="region of interest" description="Disordered" evidence="2">
    <location>
        <begin position="32"/>
        <end position="55"/>
    </location>
</feature>
<dbReference type="PROSITE" id="PS51257">
    <property type="entry name" value="PROKAR_LIPOPROTEIN"/>
    <property type="match status" value="1"/>
</dbReference>
<feature type="signal peptide" evidence="3">
    <location>
        <begin position="1"/>
        <end position="30"/>
    </location>
</feature>
<evidence type="ECO:0000313" key="6">
    <source>
        <dbReference type="Proteomes" id="UP001055185"/>
    </source>
</evidence>
<dbReference type="RefSeq" id="WP_238317954.1">
    <property type="nucleotide sequence ID" value="NZ_BQKV01000106.1"/>
</dbReference>
<dbReference type="AlphaFoldDB" id="A0AA37MZ66"/>
<dbReference type="SMART" id="SM00854">
    <property type="entry name" value="PGA_cap"/>
    <property type="match status" value="1"/>
</dbReference>
<sequence>MKRKNIFSALCIALALSAALLAGCAGPAQSALTPGSGPASEPASSAPPPEPPKPVVTTVDFSATGDNLIHAGIYKQAAARAGEGEAYSFDYCYANLVDFYSGQDVNWINQETLCTKELEPSTYPCFSTPGECAEALYRAGIRVFSLSNNHTYDKGATGIAATLRFWNSMPEDVVTTGLWYGEEDYGHIPLHVVNGVSIAYLSYTEHTNGIRRPGSAEANIVYTSETEVIQRQVTAAAEAADFVVVGVHWGVEDSHTITDAQRTLAQQLADWGADVIVGTHPHVLQDAEWRTAADGRQVFVAYSLGNFLSTQSHKDQLIGAILTLQLEKTTDPDGTVHLAVKNPRLHPTVTHYDGGKANVRAYLYRDYTPELAQAHGVRAKYPEFSYDYIQATAQQYIRAEFLELS</sequence>
<accession>A0AA37MZ66</accession>
<keyword evidence="6" id="KW-1185">Reference proteome</keyword>
<dbReference type="CDD" id="cd07381">
    <property type="entry name" value="MPP_CapA"/>
    <property type="match status" value="1"/>
</dbReference>
<comment type="similarity">
    <text evidence="1">Belongs to the CapA family.</text>
</comment>
<organism evidence="5 6">
    <name type="scientific">Faecalibacterium gallinarum</name>
    <dbReference type="NCBI Taxonomy" id="2903556"/>
    <lineage>
        <taxon>Bacteria</taxon>
        <taxon>Bacillati</taxon>
        <taxon>Bacillota</taxon>
        <taxon>Clostridia</taxon>
        <taxon>Eubacteriales</taxon>
        <taxon>Oscillospiraceae</taxon>
        <taxon>Faecalibacterium</taxon>
    </lineage>
</organism>
<feature type="domain" description="Capsule synthesis protein CapA" evidence="4">
    <location>
        <begin position="60"/>
        <end position="311"/>
    </location>
</feature>
<feature type="chain" id="PRO_5041272170" evidence="3">
    <location>
        <begin position="31"/>
        <end position="405"/>
    </location>
</feature>
<evidence type="ECO:0000313" key="5">
    <source>
        <dbReference type="EMBL" id="GJN65744.1"/>
    </source>
</evidence>